<dbReference type="InterPro" id="IPR003018">
    <property type="entry name" value="GAF"/>
</dbReference>
<dbReference type="InterPro" id="IPR052016">
    <property type="entry name" value="Bact_Sigma-Reg"/>
</dbReference>
<name>A0ABT4B8K7_9ACTN</name>
<keyword evidence="1" id="KW-0378">Hydrolase</keyword>
<comment type="caution">
    <text evidence="4">The sequence shown here is derived from an EMBL/GenBank/DDBJ whole genome shotgun (WGS) entry which is preliminary data.</text>
</comment>
<dbReference type="Pfam" id="PF07228">
    <property type="entry name" value="SpoIIE"/>
    <property type="match status" value="1"/>
</dbReference>
<evidence type="ECO:0000259" key="3">
    <source>
        <dbReference type="SMART" id="SM00331"/>
    </source>
</evidence>
<gene>
    <name evidence="4" type="ORF">OWR29_33000</name>
</gene>
<evidence type="ECO:0000313" key="5">
    <source>
        <dbReference type="Proteomes" id="UP001151002"/>
    </source>
</evidence>
<dbReference type="Gene3D" id="3.60.40.10">
    <property type="entry name" value="PPM-type phosphatase domain"/>
    <property type="match status" value="1"/>
</dbReference>
<dbReference type="EMBL" id="JAPNTZ010000013">
    <property type="protein sequence ID" value="MCY1142838.1"/>
    <property type="molecule type" value="Genomic_DNA"/>
</dbReference>
<dbReference type="Proteomes" id="UP001151002">
    <property type="component" value="Unassembled WGS sequence"/>
</dbReference>
<dbReference type="PANTHER" id="PTHR43156:SF2">
    <property type="entry name" value="STAGE II SPORULATION PROTEIN E"/>
    <property type="match status" value="1"/>
</dbReference>
<dbReference type="Pfam" id="PF01590">
    <property type="entry name" value="GAF"/>
    <property type="match status" value="2"/>
</dbReference>
<feature type="domain" description="GAF" evidence="2">
    <location>
        <begin position="206"/>
        <end position="369"/>
    </location>
</feature>
<dbReference type="Gene3D" id="3.30.450.40">
    <property type="match status" value="2"/>
</dbReference>
<feature type="domain" description="PPM-type phosphatase" evidence="3">
    <location>
        <begin position="386"/>
        <end position="601"/>
    </location>
</feature>
<dbReference type="InterPro" id="IPR001932">
    <property type="entry name" value="PPM-type_phosphatase-like_dom"/>
</dbReference>
<keyword evidence="5" id="KW-1185">Reference proteome</keyword>
<dbReference type="InterPro" id="IPR036457">
    <property type="entry name" value="PPM-type-like_dom_sf"/>
</dbReference>
<organism evidence="4 5">
    <name type="scientific">Paractinoplanes pyxinae</name>
    <dbReference type="NCBI Taxonomy" id="2997416"/>
    <lineage>
        <taxon>Bacteria</taxon>
        <taxon>Bacillati</taxon>
        <taxon>Actinomycetota</taxon>
        <taxon>Actinomycetes</taxon>
        <taxon>Micromonosporales</taxon>
        <taxon>Micromonosporaceae</taxon>
        <taxon>Paractinoplanes</taxon>
    </lineage>
</organism>
<reference evidence="4" key="1">
    <citation type="submission" date="2022-11" db="EMBL/GenBank/DDBJ databases">
        <authorList>
            <person name="Somphong A."/>
            <person name="Phongsopitanun W."/>
        </authorList>
    </citation>
    <scope>NUCLEOTIDE SEQUENCE</scope>
    <source>
        <strain evidence="4">Pm04-4</strain>
    </source>
</reference>
<dbReference type="SUPFAM" id="SSF81606">
    <property type="entry name" value="PP2C-like"/>
    <property type="match status" value="1"/>
</dbReference>
<proteinExistence type="predicted"/>
<dbReference type="InterPro" id="IPR029016">
    <property type="entry name" value="GAF-like_dom_sf"/>
</dbReference>
<accession>A0ABT4B8K7</accession>
<dbReference type="SMART" id="SM00331">
    <property type="entry name" value="PP2C_SIG"/>
    <property type="match status" value="1"/>
</dbReference>
<dbReference type="SUPFAM" id="SSF55781">
    <property type="entry name" value="GAF domain-like"/>
    <property type="match status" value="2"/>
</dbReference>
<dbReference type="RefSeq" id="WP_267567298.1">
    <property type="nucleotide sequence ID" value="NZ_JAPNTZ010000013.1"/>
</dbReference>
<dbReference type="PANTHER" id="PTHR43156">
    <property type="entry name" value="STAGE II SPORULATION PROTEIN E-RELATED"/>
    <property type="match status" value="1"/>
</dbReference>
<protein>
    <submittedName>
        <fullName evidence="4">SpoIIE family protein phosphatase</fullName>
    </submittedName>
</protein>
<evidence type="ECO:0000313" key="4">
    <source>
        <dbReference type="EMBL" id="MCY1142838.1"/>
    </source>
</evidence>
<evidence type="ECO:0000256" key="1">
    <source>
        <dbReference type="ARBA" id="ARBA00022801"/>
    </source>
</evidence>
<dbReference type="SMART" id="SM00065">
    <property type="entry name" value="GAF"/>
    <property type="match status" value="2"/>
</dbReference>
<sequence length="602" mass="64499">MLRGDLASEAPGGVLADAARLRSVTRLGLKAGGDPAFDRIVGIVERLVDVPVAVVTVLSEQQQHLPGQIGLPQPIAAERLMPLSHSFSRHVVESGEPIVVTDVRNDPRLRDSPAIRDLGVIAFAGVPLTDSDGLVLGTLAVMDREPRVWTRSEIVLLTELGEVCSSELRLRIAREVADEERRAAESAHGQLTMLGELTDALTATMDIDEALHRLGGMVAGRLADWCFITLAGQSGELRHVSAAHSDPAHAGITSRLAELAHEARLDARSLIRSVPSTGRPVRRDEAGAELLRERFTAAGMTSLADRLGFDSFMIVPISSPVTFRVLGAVLLVNGPGRAPFSDAEQSTAAEVGRRAGMAVDNTRVYGRQRHVAEVLQHSMLPELPEVEGVTLYGRYLPAQAGASVGGDWYDAFAQPDGDLMLAVGDVSGHDIEAAATMGQVRNLVRGDAYGRDDAPGPLLAQLDRALHGLRVPAAATAVLARLHRDQDDYLVSFANAGHPPPVLLCPDGQVEVWWEDPEPLLGLLPRAQRTTHHRRVPPGSTLLLYTDGLVEHPARLIDDGIARIRSVLRGNAALPPEELCSRLVDAAPRRADDIALLLVGLG</sequence>
<feature type="domain" description="GAF" evidence="2">
    <location>
        <begin position="32"/>
        <end position="178"/>
    </location>
</feature>
<evidence type="ECO:0000259" key="2">
    <source>
        <dbReference type="SMART" id="SM00065"/>
    </source>
</evidence>